<evidence type="ECO:0000256" key="1">
    <source>
        <dbReference type="SAM" id="SignalP"/>
    </source>
</evidence>
<sequence length="362" mass="40983">MKKHVLKTLMMALFVSYLSCIAIAQEQNTERIIPLVEHCVIPVGSLYRMPIKEYSSKMVDHVSGKKRYVIRYESDNASVVKANGNTFVAKSVGTAQLTMTAYKAVPGTNDQADLTAPIGKATFTVEVKQEVPLEMPPIDLPWGSSRELITPLLTEKGSKLFTSTYWDMHPNVSEEYRVGIEAFLNQNMDFPVTLLTFNSRNQLYRKTLIASSWERLKVPKVSAVWKWLKEQGFEDRGINVGSNMWEMYHTPTQTLATVGYLAFQSTLYMYVDFLYDNKEINAVETIETHQNIELELSQKGHDVTIVHPQREKGEVLVFNSFGERVVERQLVNGKCELPNLPSGLLFVVVTGAKPVKVFIPTH</sequence>
<keyword evidence="3" id="KW-1185">Reference proteome</keyword>
<dbReference type="Proteomes" id="UP000030134">
    <property type="component" value="Unassembled WGS sequence"/>
</dbReference>
<feature type="signal peptide" evidence="1">
    <location>
        <begin position="1"/>
        <end position="24"/>
    </location>
</feature>
<name>A0A0A2G3M5_9PORP</name>
<dbReference type="AlphaFoldDB" id="A0A0A2G3M5"/>
<dbReference type="eggNOG" id="ENOG5033Q0N">
    <property type="taxonomic scope" value="Bacteria"/>
</dbReference>
<feature type="chain" id="PRO_5001987659" description="BIG2 domain-containing protein" evidence="1">
    <location>
        <begin position="25"/>
        <end position="362"/>
    </location>
</feature>
<reference evidence="2 3" key="1">
    <citation type="submission" date="2014-08" db="EMBL/GenBank/DDBJ databases">
        <title>Porphyromonas gingivicanis strain:COT-022_OH1391 Genome sequencing.</title>
        <authorList>
            <person name="Wallis C."/>
            <person name="Deusch O."/>
            <person name="O'Flynn C."/>
            <person name="Davis I."/>
            <person name="Jospin G."/>
            <person name="Darling A.E."/>
            <person name="Coil D.A."/>
            <person name="Alexiev A."/>
            <person name="Horsfall A."/>
            <person name="Kirkwood N."/>
            <person name="Harris S."/>
            <person name="Eisen J.A."/>
        </authorList>
    </citation>
    <scope>NUCLEOTIDE SEQUENCE [LARGE SCALE GENOMIC DNA]</scope>
    <source>
        <strain evidence="3">COT-022 OH1391</strain>
    </source>
</reference>
<organism evidence="2 3">
    <name type="scientific">Porphyromonas gingivicanis</name>
    <dbReference type="NCBI Taxonomy" id="266762"/>
    <lineage>
        <taxon>Bacteria</taxon>
        <taxon>Pseudomonadati</taxon>
        <taxon>Bacteroidota</taxon>
        <taxon>Bacteroidia</taxon>
        <taxon>Bacteroidales</taxon>
        <taxon>Porphyromonadaceae</taxon>
        <taxon>Porphyromonas</taxon>
    </lineage>
</organism>
<dbReference type="RefSeq" id="WP_036885102.1">
    <property type="nucleotide sequence ID" value="NZ_JQZW01000019.1"/>
</dbReference>
<comment type="caution">
    <text evidence="2">The sequence shown here is derived from an EMBL/GenBank/DDBJ whole genome shotgun (WGS) entry which is preliminary data.</text>
</comment>
<evidence type="ECO:0008006" key="4">
    <source>
        <dbReference type="Google" id="ProtNLM"/>
    </source>
</evidence>
<accession>A0A0A2G3M5</accession>
<evidence type="ECO:0000313" key="2">
    <source>
        <dbReference type="EMBL" id="KGN97072.1"/>
    </source>
</evidence>
<keyword evidence="1" id="KW-0732">Signal</keyword>
<evidence type="ECO:0000313" key="3">
    <source>
        <dbReference type="Proteomes" id="UP000030134"/>
    </source>
</evidence>
<dbReference type="EMBL" id="JQZW01000019">
    <property type="protein sequence ID" value="KGN97072.1"/>
    <property type="molecule type" value="Genomic_DNA"/>
</dbReference>
<dbReference type="OrthoDB" id="1062841at2"/>
<gene>
    <name evidence="2" type="ORF">HQ36_08585</name>
</gene>
<protein>
    <recommendedName>
        <fullName evidence="4">BIG2 domain-containing protein</fullName>
    </recommendedName>
</protein>
<proteinExistence type="predicted"/>